<dbReference type="InterPro" id="IPR051474">
    <property type="entry name" value="Anti-sigma-K/W_factor"/>
</dbReference>
<dbReference type="Proteomes" id="UP001595906">
    <property type="component" value="Unassembled WGS sequence"/>
</dbReference>
<name>A0ABV8PY03_9BACT</name>
<organism evidence="3 4">
    <name type="scientific">Parasediminibacterium paludis</name>
    <dbReference type="NCBI Taxonomy" id="908966"/>
    <lineage>
        <taxon>Bacteria</taxon>
        <taxon>Pseudomonadati</taxon>
        <taxon>Bacteroidota</taxon>
        <taxon>Chitinophagia</taxon>
        <taxon>Chitinophagales</taxon>
        <taxon>Chitinophagaceae</taxon>
        <taxon>Parasediminibacterium</taxon>
    </lineage>
</organism>
<dbReference type="EMBL" id="JBHSDC010000016">
    <property type="protein sequence ID" value="MFC4232028.1"/>
    <property type="molecule type" value="Genomic_DNA"/>
</dbReference>
<evidence type="ECO:0000313" key="4">
    <source>
        <dbReference type="Proteomes" id="UP001595906"/>
    </source>
</evidence>
<dbReference type="PANTHER" id="PTHR37461">
    <property type="entry name" value="ANTI-SIGMA-K FACTOR RSKA"/>
    <property type="match status" value="1"/>
</dbReference>
<proteinExistence type="predicted"/>
<keyword evidence="1" id="KW-0472">Membrane</keyword>
<dbReference type="RefSeq" id="WP_379013718.1">
    <property type="nucleotide sequence ID" value="NZ_JBHSDC010000016.1"/>
</dbReference>
<dbReference type="Pfam" id="PF10099">
    <property type="entry name" value="RskA_C"/>
    <property type="match status" value="1"/>
</dbReference>
<dbReference type="PANTHER" id="PTHR37461:SF1">
    <property type="entry name" value="ANTI-SIGMA-K FACTOR RSKA"/>
    <property type="match status" value="1"/>
</dbReference>
<evidence type="ECO:0000256" key="1">
    <source>
        <dbReference type="SAM" id="Phobius"/>
    </source>
</evidence>
<dbReference type="InterPro" id="IPR018764">
    <property type="entry name" value="RskA_C"/>
</dbReference>
<reference evidence="4" key="1">
    <citation type="journal article" date="2019" name="Int. J. Syst. Evol. Microbiol.">
        <title>The Global Catalogue of Microorganisms (GCM) 10K type strain sequencing project: providing services to taxonomists for standard genome sequencing and annotation.</title>
        <authorList>
            <consortium name="The Broad Institute Genomics Platform"/>
            <consortium name="The Broad Institute Genome Sequencing Center for Infectious Disease"/>
            <person name="Wu L."/>
            <person name="Ma J."/>
        </authorList>
    </citation>
    <scope>NUCLEOTIDE SEQUENCE [LARGE SCALE GENOMIC DNA]</scope>
    <source>
        <strain evidence="4">CECT 8010</strain>
    </source>
</reference>
<feature type="domain" description="Anti-sigma K factor RskA C-terminal" evidence="2">
    <location>
        <begin position="116"/>
        <end position="272"/>
    </location>
</feature>
<keyword evidence="1" id="KW-1133">Transmembrane helix</keyword>
<keyword evidence="4" id="KW-1185">Reference proteome</keyword>
<evidence type="ECO:0000259" key="2">
    <source>
        <dbReference type="Pfam" id="PF10099"/>
    </source>
</evidence>
<comment type="caution">
    <text evidence="3">The sequence shown here is derived from an EMBL/GenBank/DDBJ whole genome shotgun (WGS) entry which is preliminary data.</text>
</comment>
<feature type="transmembrane region" description="Helical" evidence="1">
    <location>
        <begin position="112"/>
        <end position="135"/>
    </location>
</feature>
<keyword evidence="1" id="KW-0812">Transmembrane</keyword>
<sequence length="285" mass="30876">MNIDNYISSGAIESYVLGLATAQEAAEVQQLSLQYPEIKQAIADFEASLEAAAFANAITPEASSKEKLMFALQDEFVAPIVNIVPTNTHSNKIEAVTETPVKSFATKRKINIWQFVAAASVILLVISGSLNIFYYSEYNKANEKVVALLNEKNTLTADNNTMQVKYADIAASLQALSDTNIIKVPMKGAPGKETNFATVYWDSKTKDVYLYANNLPKAPSDKQYQLWALVDGKPVDAGMLNADCNGVCKLKNIVKAGAFAITLEKKGGSPTPDLSQLQVIGNVKV</sequence>
<protein>
    <submittedName>
        <fullName evidence="3">Anti-sigma factor domain-containing protein</fullName>
    </submittedName>
</protein>
<accession>A0ABV8PY03</accession>
<gene>
    <name evidence="3" type="ORF">ACFOW1_09005</name>
</gene>
<evidence type="ECO:0000313" key="3">
    <source>
        <dbReference type="EMBL" id="MFC4232028.1"/>
    </source>
</evidence>